<keyword evidence="3" id="KW-1185">Reference proteome</keyword>
<organism evidence="2 3">
    <name type="scientific">Marasmius crinis-equi</name>
    <dbReference type="NCBI Taxonomy" id="585013"/>
    <lineage>
        <taxon>Eukaryota</taxon>
        <taxon>Fungi</taxon>
        <taxon>Dikarya</taxon>
        <taxon>Basidiomycota</taxon>
        <taxon>Agaricomycotina</taxon>
        <taxon>Agaricomycetes</taxon>
        <taxon>Agaricomycetidae</taxon>
        <taxon>Agaricales</taxon>
        <taxon>Marasmiineae</taxon>
        <taxon>Marasmiaceae</taxon>
        <taxon>Marasmius</taxon>
    </lineage>
</organism>
<feature type="non-terminal residue" evidence="2">
    <location>
        <position position="1"/>
    </location>
</feature>
<dbReference type="EMBL" id="JBAHYK010001776">
    <property type="protein sequence ID" value="KAL0566777.1"/>
    <property type="molecule type" value="Genomic_DNA"/>
</dbReference>
<dbReference type="InterPro" id="IPR012951">
    <property type="entry name" value="BBE"/>
</dbReference>
<comment type="caution">
    <text evidence="2">The sequence shown here is derived from an EMBL/GenBank/DDBJ whole genome shotgun (WGS) entry which is preliminary data.</text>
</comment>
<proteinExistence type="predicted"/>
<evidence type="ECO:0000259" key="1">
    <source>
        <dbReference type="Pfam" id="PF08031"/>
    </source>
</evidence>
<feature type="domain" description="Berberine/berberine-like" evidence="1">
    <location>
        <begin position="33"/>
        <end position="66"/>
    </location>
</feature>
<dbReference type="Proteomes" id="UP001465976">
    <property type="component" value="Unassembled WGS sequence"/>
</dbReference>
<reference evidence="2 3" key="1">
    <citation type="submission" date="2024-02" db="EMBL/GenBank/DDBJ databases">
        <title>A draft genome for the cacao thread blight pathogen Marasmius crinis-equi.</title>
        <authorList>
            <person name="Cohen S.P."/>
            <person name="Baruah I.K."/>
            <person name="Amoako-Attah I."/>
            <person name="Bukari Y."/>
            <person name="Meinhardt L.W."/>
            <person name="Bailey B.A."/>
        </authorList>
    </citation>
    <scope>NUCLEOTIDE SEQUENCE [LARGE SCALE GENOMIC DNA]</scope>
    <source>
        <strain evidence="2 3">GH-76</strain>
    </source>
</reference>
<name>A0ABR3EV38_9AGAR</name>
<evidence type="ECO:0000313" key="3">
    <source>
        <dbReference type="Proteomes" id="UP001465976"/>
    </source>
</evidence>
<sequence>DETFHNAIRESVRRLESVAVAEGQVGVGSASVYPNNAIFDTPVERIYGENLGRMRATKSRVDPENVMGLAGGFKI</sequence>
<accession>A0ABR3EV38</accession>
<dbReference type="Pfam" id="PF08031">
    <property type="entry name" value="BBE"/>
    <property type="match status" value="1"/>
</dbReference>
<gene>
    <name evidence="2" type="ORF">V5O48_015223</name>
</gene>
<protein>
    <recommendedName>
        <fullName evidence="1">Berberine/berberine-like domain-containing protein</fullName>
    </recommendedName>
</protein>
<evidence type="ECO:0000313" key="2">
    <source>
        <dbReference type="EMBL" id="KAL0566777.1"/>
    </source>
</evidence>